<feature type="region of interest" description="Disordered" evidence="11">
    <location>
        <begin position="3096"/>
        <end position="3149"/>
    </location>
</feature>
<keyword evidence="15" id="KW-1185">Reference proteome</keyword>
<keyword evidence="4 9" id="KW-0863">Zinc-finger</keyword>
<feature type="region of interest" description="Disordered" evidence="11">
    <location>
        <begin position="2748"/>
        <end position="2792"/>
    </location>
</feature>
<feature type="compositionally biased region" description="Basic and acidic residues" evidence="11">
    <location>
        <begin position="3115"/>
        <end position="3128"/>
    </location>
</feature>
<evidence type="ECO:0000256" key="1">
    <source>
        <dbReference type="ARBA" id="ARBA00004123"/>
    </source>
</evidence>
<dbReference type="InterPro" id="IPR013087">
    <property type="entry name" value="Znf_C2H2_type"/>
</dbReference>
<feature type="region of interest" description="Disordered" evidence="11">
    <location>
        <begin position="508"/>
        <end position="562"/>
    </location>
</feature>
<dbReference type="InterPro" id="IPR003604">
    <property type="entry name" value="Matrin/U1-like-C_Znf_C2H2"/>
</dbReference>
<feature type="compositionally biased region" description="Basic residues" evidence="11">
    <location>
        <begin position="967"/>
        <end position="978"/>
    </location>
</feature>
<reference evidence="14" key="2">
    <citation type="submission" date="2020-05" db="UniProtKB">
        <authorList>
            <consortium name="EnsemblMetazoa"/>
        </authorList>
    </citation>
    <scope>IDENTIFICATION</scope>
    <source>
        <strain evidence="14">IAEA</strain>
    </source>
</reference>
<accession>A0A1A9ZYL2</accession>
<dbReference type="PANTHER" id="PTHR45944">
    <property type="entry name" value="SCHNURRI, ISOFORM F"/>
    <property type="match status" value="1"/>
</dbReference>
<evidence type="ECO:0000256" key="5">
    <source>
        <dbReference type="ARBA" id="ARBA00022833"/>
    </source>
</evidence>
<dbReference type="Pfam" id="PF00096">
    <property type="entry name" value="zf-C2H2"/>
    <property type="match status" value="5"/>
</dbReference>
<dbReference type="Gene3D" id="3.30.160.60">
    <property type="entry name" value="Classic Zinc Finger"/>
    <property type="match status" value="6"/>
</dbReference>
<feature type="domain" description="C2H2-type" evidence="13">
    <location>
        <begin position="2948"/>
        <end position="2977"/>
    </location>
</feature>
<keyword evidence="7" id="KW-0804">Transcription</keyword>
<feature type="compositionally biased region" description="Low complexity" evidence="11">
    <location>
        <begin position="542"/>
        <end position="554"/>
    </location>
</feature>
<dbReference type="Pfam" id="PF04666">
    <property type="entry name" value="MGAT4_cons"/>
    <property type="match status" value="1"/>
</dbReference>
<feature type="compositionally biased region" description="Polar residues" evidence="11">
    <location>
        <begin position="2005"/>
        <end position="2025"/>
    </location>
</feature>
<dbReference type="STRING" id="7398.A0A1A9ZYL2"/>
<dbReference type="PANTHER" id="PTHR45944:SF2">
    <property type="entry name" value="SCHNURRI, ISOFORM F"/>
    <property type="match status" value="1"/>
</dbReference>
<protein>
    <recommendedName>
        <fullName evidence="13">C2H2-type domain-containing protein</fullName>
    </recommendedName>
</protein>
<feature type="compositionally biased region" description="Low complexity" evidence="11">
    <location>
        <begin position="508"/>
        <end position="528"/>
    </location>
</feature>
<feature type="region of interest" description="Disordered" evidence="11">
    <location>
        <begin position="1254"/>
        <end position="1281"/>
    </location>
</feature>
<feature type="region of interest" description="Disordered" evidence="11">
    <location>
        <begin position="2003"/>
        <end position="2031"/>
    </location>
</feature>
<feature type="region of interest" description="Disordered" evidence="11">
    <location>
        <begin position="612"/>
        <end position="678"/>
    </location>
</feature>
<feature type="region of interest" description="Disordered" evidence="11">
    <location>
        <begin position="832"/>
        <end position="877"/>
    </location>
</feature>
<feature type="compositionally biased region" description="Low complexity" evidence="11">
    <location>
        <begin position="1255"/>
        <end position="1278"/>
    </location>
</feature>
<feature type="compositionally biased region" description="Polar residues" evidence="11">
    <location>
        <begin position="3135"/>
        <end position="3149"/>
    </location>
</feature>
<dbReference type="GO" id="GO:0000981">
    <property type="term" value="F:DNA-binding transcription factor activity, RNA polymerase II-specific"/>
    <property type="evidence" value="ECO:0007669"/>
    <property type="project" value="TreeGrafter"/>
</dbReference>
<feature type="compositionally biased region" description="Basic and acidic residues" evidence="11">
    <location>
        <begin position="2748"/>
        <end position="2774"/>
    </location>
</feature>
<keyword evidence="3" id="KW-0677">Repeat</keyword>
<keyword evidence="5" id="KW-0862">Zinc</keyword>
<feature type="region of interest" description="Disordered" evidence="11">
    <location>
        <begin position="3025"/>
        <end position="3052"/>
    </location>
</feature>
<evidence type="ECO:0000256" key="4">
    <source>
        <dbReference type="ARBA" id="ARBA00022771"/>
    </source>
</evidence>
<evidence type="ECO:0000256" key="9">
    <source>
        <dbReference type="PROSITE-ProRule" id="PRU00042"/>
    </source>
</evidence>
<feature type="compositionally biased region" description="Polar residues" evidence="11">
    <location>
        <begin position="642"/>
        <end position="670"/>
    </location>
</feature>
<feature type="domain" description="C2H2-type" evidence="13">
    <location>
        <begin position="2875"/>
        <end position="2902"/>
    </location>
</feature>
<keyword evidence="12" id="KW-1133">Transmembrane helix</keyword>
<keyword evidence="2" id="KW-0479">Metal-binding</keyword>
<evidence type="ECO:0000256" key="10">
    <source>
        <dbReference type="SAM" id="Coils"/>
    </source>
</evidence>
<feature type="region of interest" description="Disordered" evidence="11">
    <location>
        <begin position="1164"/>
        <end position="1204"/>
    </location>
</feature>
<evidence type="ECO:0000259" key="13">
    <source>
        <dbReference type="PROSITE" id="PS50157"/>
    </source>
</evidence>
<dbReference type="FunFam" id="3.30.160.60:FF:000145">
    <property type="entry name" value="Zinc finger protein 574"/>
    <property type="match status" value="1"/>
</dbReference>
<sequence length="3149" mass="346194">MLKKYQMLFLLSGILIGLCCVVVLHNILKTVYIKHIHISRRINSCQLQLRDLEATIRTKEEDIALLSQYIIKGQRSQGIDLIGEGESDKKASLLKRLSPDIRKNLLNNLTGETGLAPSVAFPTTFDFWPHLLNDPNSLRPALLISHNRSDVWIVFGIITTAKKNQSYLCDTLNDLIMKMTEEQQKQTLIVVFIGEKKFNSVLRIWKLIEKNLKRHLENGLIDVIAPESSYYLEFSHDSTKLVQRRTKQNQDYVYLMAYAHKKGVFYIQLNDNILFKTDIWNIMDKLIINNRNYPWIVMHFGRISKSLSCSMFETRRLPHLIGYIQMFYYETPANELLRKFVQYQDFPTESLFGRKTRYRTLSKSSTTTVTSTTVHKKFQKEHLQQTYRTEEIENTNDINSSTANTKQQKLTPKQIKAAPTISTVGATKLGTNVAFTEHDCTADFSKEPNKTLTNIRQSGNNDSSSVNVRVADSAIVTSTKNSNNNHHKGIAETDKNCSKVIRNFSSNCKNNNNNNNNNNSNGDNSLSSLKHNDLSINDKSKLQQQQSKNSDNSNTIETSKPYNSATVATSTAASWNNSKYLHKKFKRLASTTEADILVENDAIPRNVSISSASSAVSSTPPSFSLESTASSANPPPALTITEPLTNGFVNKSECQPSTEGTAKNNTSDNLQQQRQQQQICTPLTQQQQEQQQQTAEISNEANTVVTPNTSANSIGRYVCSYCNMSCTKPSVLQKHIRAHTNERPFPCDTCGIAFKTKSNLYKHCRSQSHAARQRGIEVPPDADDGLSDQDADPELSNSSSEMLNHTDSPNLDESGNNFSIGAHLIQHTATASTSSTSTLVASSPASMSTATKQPQQLPLGSPAAGNLPPTPVSLVSSQGGINSVHQKQTIDYKPYKPKFHNASLYQTSKQTMTSTPPNDKKENCLLSSNQEQMTKQHQQKQTSQQIVLEQQAQQLQLAASHHSQQQAHHHPHHQHQIQHQHPTLSPSTQLKLNNHLNSHQMQQLQQRQQHQQPQIPAPHHILAPPPHQASALPIPLAAAAAAYYLGQPSPTTAAMLHSTTHLPGQHFYNPVAAAAVAHQQALASLHMMTPQQQQQFHHQIQLQQQQQIHLHQQQHQHSNMANLIPITKPLTSNNQSVVSQSPNLRTLQHATTSSSVFVNTSQNSVTLSPSNISNKISPSSAGPRSPALNSNDSNSSASVNSNNLLQSCTTPSTIDVHLNKEKLHEHINKIISQNEAIVENKELLLQKKYPKTLNRSRSFNNSNSSTSAGNNYNSANANPVMNDTRTTVNAQTTESNTNAKLVQVIVQKQQQQQQIQLQQQQQKQQQQQQQHQQHQHQCQLMPQHQYQRIIFSEKPTLEEVPLPLNGTVKHLNTLISPHITSQLSHVPSNAVIHLQPQSAPPAQMQPLQYRSLESGSPHTTTTSLNSTIVNAPLNLTNKSKIVEERNTFDLQISQGPLPSAPPPATPRKRHSLEIVQNSAAATAQPQIPAPAIHISETSNSSTGSLPTQLQSISNSGRPNNSIIKSILLNVRGLAQPTGEGEDAVYVCPLCSLQFRTAEELQLHNSTYCQGNSSSAPISPVASPSYKYFRSNSISLNLPDLKILSKNPLSLAKLAWSQLKTKPSHLVLSRLSASQTGSAKSSSTATTSSPATVPCCAAFTPSISTIAAIIPSSVSSSSAFKMSIAQDSCTRLIDAPLPSPGPLLGKTPLVDYTPKESRSKPEELTKMYDERLNFPAITNDLNVTTKRLNNNISGGDIQPLSTNTGLQEFGKKEERLKRYTLSSGGCITPISECSDIDKSQKLIRTPLLSGGSFQEMSPKLKEKDNKLPMSLVQVAQLTPKLCGLGLSAANAPQHFQFPPINPITAFNPLTLPLTEKTIPYVPGIPGPNNLTPQLPPPTPPTHHLQVPVSTLPQASLARNCSPNQKQPATATVNSAGTEQIISKSLSPFGGVQQVPSEFNRVPPSANMRSLRNWPNSSGITNNKITPVPEAPKKTFNFLRMADNLSPKKNSPTGACTSRTQPSTVPATTEKETRYFNLENLNKDQLMITQPTTSSNINSSVMIETLPPLHVDITTTTNAVINSSQMPNFDTGQTESKSKSKFLRPTSLPLKPGTFTPKRHHGITPTANTLPLISPETPRPSKSCVQLYLNGNSYTYLGLKSSTKTFYCTLNCPQPSYVQDMHKLSMYSVWQVCAENNPHPLGLKPKKAMCLYDSRQRDNNSYTLAEYGKMSYTLVSAQQIVMTPFVGNTDKFYHHQIKPLPASIEAARISPNSNSTKALESVKGGANISIPVGSAISSSSLSNNHTLEGGYESHENYTYIRGRGRGKYVCSECGIRCKKPSMLKKHIRTHTDVRPYTCKNCNFSFKTKGNLTKHVGSKTHYKKCIELGLNPGPLPLEGEFLEQEVEFDQQSSTSAGGRTSSIGNGESDSEESTDNETESSGESDLSNNVNNVNTIVTSNAIPALVSEPQSVNENKSRLQEHEAARCLLSLSMTPPIPSYLQTNENSALTITTAPTTIKATPPTTLQLPPPTTHTNAIRRIISYTSPKPPFDYHKQEQYYSNPEESKPKHTSSDNFESAPIDLTKPRSLSSKAIARITEVNAIAGTLSSTVVTITDHVQSQDRIRDVIFGGRDNESGFLKTLISVNSKMLRTPDAFETVQKMNEDILMNAYRKEQILQYHKTKQTQLSRGFGEKPKSITTSSTTSSSIVITTIAAPLAMPVETVASTTNNSNTTVAVVKPTRRNISASKIDIIESKDNDPKEIAGVSEAHKDNKLSDDGEESEYPSDQEPQTAKKRKLNIGEEKPAHNANLPAAVLQPGTTDFAGVLSSNGSSGCTAGKNQQQPIRTIIVGEDGFTNNNEIQPVYPRVANISNTDGRPVCPQCSKPFQKQSQLKLHMCIHYMERKFKCESCGVAFRTQGHLQKHERSDAHKNKVIMTSSFGVPTTSNPRPFECTDCKIAFRIHGHLAKHLRSKTHVQKLECLQKLPFGTYVEIERAGISLTEIDTSDCENSLISLKLLAQKLIEKDPSSKLGSYTTPSGVQDNSNTGMVSQDSASEDGFSAAASAASAAIASLDNDSAANTPRRANSTSEDEAIAASLNNNLKRRLPGSFSNGEESDREQHLELNEKRTRLDIIPIMASNSPKSTTGSSPHN</sequence>
<feature type="region of interest" description="Disordered" evidence="11">
    <location>
        <begin position="953"/>
        <end position="1029"/>
    </location>
</feature>
<feature type="domain" description="C2H2-type" evidence="13">
    <location>
        <begin position="717"/>
        <end position="744"/>
    </location>
</feature>
<feature type="compositionally biased region" description="Polar residues" evidence="11">
    <location>
        <begin position="1965"/>
        <end position="1983"/>
    </location>
</feature>
<dbReference type="InterPro" id="IPR036236">
    <property type="entry name" value="Znf_C2H2_sf"/>
</dbReference>
<dbReference type="VEuPathDB" id="VectorBase:GPAI029001"/>
<evidence type="ECO:0000256" key="12">
    <source>
        <dbReference type="SAM" id="Phobius"/>
    </source>
</evidence>
<feature type="coiled-coil region" evidence="10">
    <location>
        <begin position="1307"/>
        <end position="1337"/>
    </location>
</feature>
<organism evidence="14 15">
    <name type="scientific">Glossina pallidipes</name>
    <name type="common">Tsetse fly</name>
    <dbReference type="NCBI Taxonomy" id="7398"/>
    <lineage>
        <taxon>Eukaryota</taxon>
        <taxon>Metazoa</taxon>
        <taxon>Ecdysozoa</taxon>
        <taxon>Arthropoda</taxon>
        <taxon>Hexapoda</taxon>
        <taxon>Insecta</taxon>
        <taxon>Pterygota</taxon>
        <taxon>Neoptera</taxon>
        <taxon>Endopterygota</taxon>
        <taxon>Diptera</taxon>
        <taxon>Brachycera</taxon>
        <taxon>Muscomorpha</taxon>
        <taxon>Hippoboscoidea</taxon>
        <taxon>Glossinidae</taxon>
        <taxon>Glossina</taxon>
    </lineage>
</organism>
<evidence type="ECO:0000256" key="11">
    <source>
        <dbReference type="SAM" id="MobiDB-lite"/>
    </source>
</evidence>
<evidence type="ECO:0000313" key="15">
    <source>
        <dbReference type="Proteomes" id="UP000092445"/>
    </source>
</evidence>
<feature type="compositionally biased region" description="Polar residues" evidence="11">
    <location>
        <begin position="2083"/>
        <end position="2093"/>
    </location>
</feature>
<feature type="region of interest" description="Disordered" evidence="11">
    <location>
        <begin position="2083"/>
        <end position="2133"/>
    </location>
</feature>
<dbReference type="SMART" id="SM00451">
    <property type="entry name" value="ZnF_U1"/>
    <property type="match status" value="4"/>
</dbReference>
<feature type="domain" description="C2H2-type" evidence="13">
    <location>
        <begin position="2354"/>
        <end position="2378"/>
    </location>
</feature>
<dbReference type="PROSITE" id="PS50157">
    <property type="entry name" value="ZINC_FINGER_C2H2_2"/>
    <property type="match status" value="7"/>
</dbReference>
<feature type="domain" description="C2H2-type" evidence="13">
    <location>
        <begin position="2326"/>
        <end position="2353"/>
    </location>
</feature>
<dbReference type="InterPro" id="IPR057279">
    <property type="entry name" value="MGAT4"/>
</dbReference>
<dbReference type="Proteomes" id="UP000092445">
    <property type="component" value="Unassembled WGS sequence"/>
</dbReference>
<keyword evidence="12" id="KW-0812">Transmembrane</keyword>
<feature type="compositionally biased region" description="Low complexity" evidence="11">
    <location>
        <begin position="953"/>
        <end position="966"/>
    </location>
</feature>
<feature type="compositionally biased region" description="Polar residues" evidence="11">
    <location>
        <begin position="847"/>
        <end position="858"/>
    </location>
</feature>
<evidence type="ECO:0000256" key="2">
    <source>
        <dbReference type="ARBA" id="ARBA00022723"/>
    </source>
</evidence>
<feature type="compositionally biased region" description="Acidic residues" evidence="11">
    <location>
        <begin position="2425"/>
        <end position="2439"/>
    </location>
</feature>
<dbReference type="SMART" id="SM00355">
    <property type="entry name" value="ZnF_C2H2"/>
    <property type="match status" value="8"/>
</dbReference>
<dbReference type="FunFam" id="3.30.160.60:FF:000594">
    <property type="entry name" value="Transcription factor HIVEP2"/>
    <property type="match status" value="1"/>
</dbReference>
<feature type="compositionally biased region" description="Low complexity" evidence="11">
    <location>
        <begin position="832"/>
        <end position="846"/>
    </location>
</feature>
<feature type="region of interest" description="Disordered" evidence="11">
    <location>
        <begin position="2542"/>
        <end position="2580"/>
    </location>
</feature>
<proteinExistence type="predicted"/>
<feature type="compositionally biased region" description="Polar residues" evidence="11">
    <location>
        <begin position="795"/>
        <end position="818"/>
    </location>
</feature>
<keyword evidence="10" id="KW-0175">Coiled coil</keyword>
<feature type="region of interest" description="Disordered" evidence="11">
    <location>
        <begin position="771"/>
        <end position="818"/>
    </location>
</feature>
<feature type="region of interest" description="Disordered" evidence="11">
    <location>
        <begin position="1959"/>
        <end position="1987"/>
    </location>
</feature>
<feature type="compositionally biased region" description="Low complexity" evidence="11">
    <location>
        <begin position="992"/>
        <end position="1029"/>
    </location>
</feature>
<evidence type="ECO:0000256" key="3">
    <source>
        <dbReference type="ARBA" id="ARBA00022737"/>
    </source>
</evidence>
<feature type="domain" description="C2H2-type" evidence="13">
    <location>
        <begin position="2903"/>
        <end position="2932"/>
    </location>
</feature>
<dbReference type="GO" id="GO:0005634">
    <property type="term" value="C:nucleus"/>
    <property type="evidence" value="ECO:0007669"/>
    <property type="project" value="UniProtKB-SubCell"/>
</dbReference>
<feature type="compositionally biased region" description="Polar residues" evidence="11">
    <location>
        <begin position="2406"/>
        <end position="2420"/>
    </location>
</feature>
<dbReference type="GO" id="GO:0000978">
    <property type="term" value="F:RNA polymerase II cis-regulatory region sequence-specific DNA binding"/>
    <property type="evidence" value="ECO:0007669"/>
    <property type="project" value="TreeGrafter"/>
</dbReference>
<feature type="transmembrane region" description="Helical" evidence="12">
    <location>
        <begin position="7"/>
        <end position="28"/>
    </location>
</feature>
<reference evidence="15" key="1">
    <citation type="submission" date="2014-03" db="EMBL/GenBank/DDBJ databases">
        <authorList>
            <person name="Aksoy S."/>
            <person name="Warren W."/>
            <person name="Wilson R.K."/>
        </authorList>
    </citation>
    <scope>NUCLEOTIDE SEQUENCE [LARGE SCALE GENOMIC DNA]</scope>
    <source>
        <strain evidence="15">IAEA</strain>
    </source>
</reference>
<feature type="compositionally biased region" description="Basic and acidic residues" evidence="11">
    <location>
        <begin position="530"/>
        <end position="541"/>
    </location>
</feature>
<feature type="compositionally biased region" description="Acidic residues" evidence="11">
    <location>
        <begin position="780"/>
        <end position="793"/>
    </location>
</feature>
<dbReference type="InterPro" id="IPR051969">
    <property type="entry name" value="Zinc-finger_DNA-bd_regulators"/>
</dbReference>
<dbReference type="SUPFAM" id="SSF57667">
    <property type="entry name" value="beta-beta-alpha zinc fingers"/>
    <property type="match status" value="4"/>
</dbReference>
<evidence type="ECO:0000256" key="7">
    <source>
        <dbReference type="ARBA" id="ARBA00023163"/>
    </source>
</evidence>
<keyword evidence="6" id="KW-0805">Transcription regulation</keyword>
<feature type="domain" description="C2H2-type" evidence="13">
    <location>
        <begin position="745"/>
        <end position="774"/>
    </location>
</feature>
<dbReference type="EnsemblMetazoa" id="GPAI029001-RA">
    <property type="protein sequence ID" value="GPAI029001-PA"/>
    <property type="gene ID" value="GPAI029001"/>
</dbReference>
<feature type="compositionally biased region" description="Low complexity" evidence="11">
    <location>
        <begin position="612"/>
        <end position="624"/>
    </location>
</feature>
<keyword evidence="12" id="KW-0472">Membrane</keyword>
<dbReference type="PROSITE" id="PS00028">
    <property type="entry name" value="ZINC_FINGER_C2H2_1"/>
    <property type="match status" value="7"/>
</dbReference>
<dbReference type="GO" id="GO:0008270">
    <property type="term" value="F:zinc ion binding"/>
    <property type="evidence" value="ECO:0007669"/>
    <property type="project" value="UniProtKB-KW"/>
</dbReference>
<name>A0A1A9ZYL2_GLOPL</name>
<evidence type="ECO:0000313" key="14">
    <source>
        <dbReference type="EnsemblMetazoa" id="GPAI029001-PA"/>
    </source>
</evidence>
<keyword evidence="8" id="KW-0539">Nucleus</keyword>
<evidence type="ECO:0000256" key="6">
    <source>
        <dbReference type="ARBA" id="ARBA00023015"/>
    </source>
</evidence>
<feature type="compositionally biased region" description="Low complexity" evidence="11">
    <location>
        <begin position="1189"/>
        <end position="1203"/>
    </location>
</feature>
<comment type="subcellular location">
    <subcellularLocation>
        <location evidence="1">Nucleus</location>
    </subcellularLocation>
</comment>
<evidence type="ECO:0000256" key="8">
    <source>
        <dbReference type="ARBA" id="ARBA00023242"/>
    </source>
</evidence>
<feature type="region of interest" description="Disordered" evidence="11">
    <location>
        <begin position="2404"/>
        <end position="2447"/>
    </location>
</feature>
<feature type="compositionally biased region" description="Polar residues" evidence="11">
    <location>
        <begin position="3027"/>
        <end position="3048"/>
    </location>
</feature>
<feature type="compositionally biased region" description="Low complexity" evidence="11">
    <location>
        <begin position="1168"/>
        <end position="1180"/>
    </location>
</feature>